<dbReference type="EMBL" id="MLKD01000023">
    <property type="protein sequence ID" value="OQE16724.1"/>
    <property type="molecule type" value="Genomic_DNA"/>
</dbReference>
<dbReference type="OrthoDB" id="4350056at2759"/>
<gene>
    <name evidence="2" type="ORF">PENSTE_c023G05228</name>
</gene>
<dbReference type="Gene3D" id="1.20.5.340">
    <property type="match status" value="1"/>
</dbReference>
<sequence>MSIRDDSNVYEPSIHFNATHSIWPGIDSLLYCPPNEDFKDIAESIDCTTGDSSDQGRILPMEEVDIAPSAFPALSFDEDMVDNQEGSPSHMAQVGSLFPVAGMPYGPDNGLPERINHLINQMEQFTTTIYHYGNLTNALQSKIDTFTTSIGQMESQVGNIIYRLDSMEHRLDTMEHRLDTMEHRLDTMEHHIDGMDEKIHDIDGSCKMLNSYLLEVIKREKDFVRDMHDLRDPGDSL</sequence>
<evidence type="ECO:0000313" key="3">
    <source>
        <dbReference type="Proteomes" id="UP000191285"/>
    </source>
</evidence>
<evidence type="ECO:0000313" key="2">
    <source>
        <dbReference type="EMBL" id="OQE16724.1"/>
    </source>
</evidence>
<feature type="coiled-coil region" evidence="1">
    <location>
        <begin position="164"/>
        <end position="191"/>
    </location>
</feature>
<dbReference type="Proteomes" id="UP000191285">
    <property type="component" value="Unassembled WGS sequence"/>
</dbReference>
<dbReference type="AlphaFoldDB" id="A0A1V6SSR0"/>
<dbReference type="SUPFAM" id="SSF57997">
    <property type="entry name" value="Tropomyosin"/>
    <property type="match status" value="1"/>
</dbReference>
<keyword evidence="3" id="KW-1185">Reference proteome</keyword>
<keyword evidence="1" id="KW-0175">Coiled coil</keyword>
<proteinExistence type="predicted"/>
<name>A0A1V6SSR0_9EURO</name>
<evidence type="ECO:0000256" key="1">
    <source>
        <dbReference type="SAM" id="Coils"/>
    </source>
</evidence>
<reference evidence="3" key="1">
    <citation type="journal article" date="2017" name="Nat. Microbiol.">
        <title>Global analysis of biosynthetic gene clusters reveals vast potential of secondary metabolite production in Penicillium species.</title>
        <authorList>
            <person name="Nielsen J.C."/>
            <person name="Grijseels S."/>
            <person name="Prigent S."/>
            <person name="Ji B."/>
            <person name="Dainat J."/>
            <person name="Nielsen K.F."/>
            <person name="Frisvad J.C."/>
            <person name="Workman M."/>
            <person name="Nielsen J."/>
        </authorList>
    </citation>
    <scope>NUCLEOTIDE SEQUENCE [LARGE SCALE GENOMIC DNA]</scope>
    <source>
        <strain evidence="3">IBT 24891</strain>
    </source>
</reference>
<organism evidence="2 3">
    <name type="scientific">Penicillium steckii</name>
    <dbReference type="NCBI Taxonomy" id="303698"/>
    <lineage>
        <taxon>Eukaryota</taxon>
        <taxon>Fungi</taxon>
        <taxon>Dikarya</taxon>
        <taxon>Ascomycota</taxon>
        <taxon>Pezizomycotina</taxon>
        <taxon>Eurotiomycetes</taxon>
        <taxon>Eurotiomycetidae</taxon>
        <taxon>Eurotiales</taxon>
        <taxon>Aspergillaceae</taxon>
        <taxon>Penicillium</taxon>
    </lineage>
</organism>
<accession>A0A1V6SSR0</accession>
<protein>
    <submittedName>
        <fullName evidence="2">Uncharacterized protein</fullName>
    </submittedName>
</protein>
<comment type="caution">
    <text evidence="2">The sequence shown here is derived from an EMBL/GenBank/DDBJ whole genome shotgun (WGS) entry which is preliminary data.</text>
</comment>